<proteinExistence type="predicted"/>
<dbReference type="InterPro" id="IPR013830">
    <property type="entry name" value="SGNH_hydro"/>
</dbReference>
<reference evidence="3" key="1">
    <citation type="submission" date="2020-10" db="EMBL/GenBank/DDBJ databases">
        <title>High-Quality Genome Resource of Clonostachys rosea strain S41 by Oxford Nanopore Long-Read Sequencing.</title>
        <authorList>
            <person name="Wang H."/>
        </authorList>
    </citation>
    <scope>NUCLEOTIDE SEQUENCE</scope>
    <source>
        <strain evidence="3">S41</strain>
    </source>
</reference>
<dbReference type="SUPFAM" id="SSF52266">
    <property type="entry name" value="SGNH hydrolase"/>
    <property type="match status" value="1"/>
</dbReference>
<gene>
    <name evidence="3" type="ORF">IM811_009311</name>
</gene>
<dbReference type="EMBL" id="JADCTT010000020">
    <property type="protein sequence ID" value="KAF9742658.1"/>
    <property type="molecule type" value="Genomic_DNA"/>
</dbReference>
<feature type="signal peptide" evidence="1">
    <location>
        <begin position="1"/>
        <end position="19"/>
    </location>
</feature>
<dbReference type="Gene3D" id="3.40.50.1110">
    <property type="entry name" value="SGNH hydrolase"/>
    <property type="match status" value="1"/>
</dbReference>
<dbReference type="AlphaFoldDB" id="A0A8H7K6A9"/>
<protein>
    <recommendedName>
        <fullName evidence="2">SGNH hydrolase-type esterase domain-containing protein</fullName>
    </recommendedName>
</protein>
<feature type="chain" id="PRO_5034441754" description="SGNH hydrolase-type esterase domain-containing protein" evidence="1">
    <location>
        <begin position="20"/>
        <end position="284"/>
    </location>
</feature>
<dbReference type="Proteomes" id="UP000616885">
    <property type="component" value="Unassembled WGS sequence"/>
</dbReference>
<evidence type="ECO:0000313" key="3">
    <source>
        <dbReference type="EMBL" id="KAF9742658.1"/>
    </source>
</evidence>
<organism evidence="3 4">
    <name type="scientific">Bionectria ochroleuca</name>
    <name type="common">Gliocladium roseum</name>
    <dbReference type="NCBI Taxonomy" id="29856"/>
    <lineage>
        <taxon>Eukaryota</taxon>
        <taxon>Fungi</taxon>
        <taxon>Dikarya</taxon>
        <taxon>Ascomycota</taxon>
        <taxon>Pezizomycotina</taxon>
        <taxon>Sordariomycetes</taxon>
        <taxon>Hypocreomycetidae</taxon>
        <taxon>Hypocreales</taxon>
        <taxon>Bionectriaceae</taxon>
        <taxon>Clonostachys</taxon>
    </lineage>
</organism>
<dbReference type="PANTHER" id="PTHR30383:SF5">
    <property type="entry name" value="SGNH HYDROLASE-TYPE ESTERASE DOMAIN-CONTAINING PROTEIN"/>
    <property type="match status" value="1"/>
</dbReference>
<name>A0A8H7K6A9_BIOOC</name>
<evidence type="ECO:0000313" key="4">
    <source>
        <dbReference type="Proteomes" id="UP000616885"/>
    </source>
</evidence>
<sequence length="284" mass="30783">MRGLFILASMTNLLTFVHSGPVPASTQDTIIAVPDLVSRAQPTSHRLLWKNTAPGVEIIGSKKLRILSVGDSITAGFPWHGDGNGYRGKLRENLSKNDVVFAGTITTDKSTMKGNYYAAWPGKTIKYISDRVDASLAQRPNIILLAAGTNDMNSNPDIAAEGNDPASATARLGNLIDKMVAKCPDATILVSLIMPTCGDSNHAAQNQRTTQFQKLTSEVVKTRFDANKKVMAADFVGFWPNLISNDCVHPSEAGYHKMGDSWYDFITQIPNGWIKAPTGPDPTH</sequence>
<dbReference type="InterPro" id="IPR036514">
    <property type="entry name" value="SGNH_hydro_sf"/>
</dbReference>
<evidence type="ECO:0000256" key="1">
    <source>
        <dbReference type="SAM" id="SignalP"/>
    </source>
</evidence>
<accession>A0A8H7K6A9</accession>
<comment type="caution">
    <text evidence="3">The sequence shown here is derived from an EMBL/GenBank/DDBJ whole genome shotgun (WGS) entry which is preliminary data.</text>
</comment>
<dbReference type="InterPro" id="IPR051532">
    <property type="entry name" value="Ester_Hydrolysis_Enzymes"/>
</dbReference>
<dbReference type="Pfam" id="PF13472">
    <property type="entry name" value="Lipase_GDSL_2"/>
    <property type="match status" value="1"/>
</dbReference>
<feature type="domain" description="SGNH hydrolase-type esterase" evidence="2">
    <location>
        <begin position="69"/>
        <end position="256"/>
    </location>
</feature>
<evidence type="ECO:0000259" key="2">
    <source>
        <dbReference type="Pfam" id="PF13472"/>
    </source>
</evidence>
<dbReference type="CDD" id="cd01833">
    <property type="entry name" value="XynB_like"/>
    <property type="match status" value="1"/>
</dbReference>
<keyword evidence="1" id="KW-0732">Signal</keyword>
<dbReference type="PANTHER" id="PTHR30383">
    <property type="entry name" value="THIOESTERASE 1/PROTEASE 1/LYSOPHOSPHOLIPASE L1"/>
    <property type="match status" value="1"/>
</dbReference>
<dbReference type="GO" id="GO:0004622">
    <property type="term" value="F:phosphatidylcholine lysophospholipase activity"/>
    <property type="evidence" value="ECO:0007669"/>
    <property type="project" value="TreeGrafter"/>
</dbReference>